<evidence type="ECO:0000256" key="1">
    <source>
        <dbReference type="SAM" id="MobiDB-lite"/>
    </source>
</evidence>
<dbReference type="Proteomes" id="UP000053989">
    <property type="component" value="Unassembled WGS sequence"/>
</dbReference>
<dbReference type="InParanoid" id="A0A0C3CWS9"/>
<dbReference type="AlphaFoldDB" id="A0A0C3CWS9"/>
<keyword evidence="3" id="KW-1185">Reference proteome</keyword>
<evidence type="ECO:0000313" key="2">
    <source>
        <dbReference type="EMBL" id="KIM53020.1"/>
    </source>
</evidence>
<dbReference type="HOGENOM" id="CLU_332380_0_0_1"/>
<evidence type="ECO:0000313" key="3">
    <source>
        <dbReference type="Proteomes" id="UP000053989"/>
    </source>
</evidence>
<dbReference type="EMBL" id="KN822192">
    <property type="protein sequence ID" value="KIM53020.1"/>
    <property type="molecule type" value="Genomic_DNA"/>
</dbReference>
<reference evidence="2 3" key="1">
    <citation type="submission" date="2014-04" db="EMBL/GenBank/DDBJ databases">
        <authorList>
            <consortium name="DOE Joint Genome Institute"/>
            <person name="Kuo A."/>
            <person name="Kohler A."/>
            <person name="Nagy L.G."/>
            <person name="Floudas D."/>
            <person name="Copeland A."/>
            <person name="Barry K.W."/>
            <person name="Cichocki N."/>
            <person name="Veneault-Fourrey C."/>
            <person name="LaButti K."/>
            <person name="Lindquist E.A."/>
            <person name="Lipzen A."/>
            <person name="Lundell T."/>
            <person name="Morin E."/>
            <person name="Murat C."/>
            <person name="Sun H."/>
            <person name="Tunlid A."/>
            <person name="Henrissat B."/>
            <person name="Grigoriev I.V."/>
            <person name="Hibbett D.S."/>
            <person name="Martin F."/>
            <person name="Nordberg H.P."/>
            <person name="Cantor M.N."/>
            <person name="Hua S.X."/>
        </authorList>
    </citation>
    <scope>NUCLEOTIDE SEQUENCE [LARGE SCALE GENOMIC DNA]</scope>
    <source>
        <strain evidence="2 3">Foug A</strain>
    </source>
</reference>
<feature type="region of interest" description="Disordered" evidence="1">
    <location>
        <begin position="61"/>
        <end position="96"/>
    </location>
</feature>
<feature type="region of interest" description="Disordered" evidence="1">
    <location>
        <begin position="1"/>
        <end position="36"/>
    </location>
</feature>
<sequence length="861" mass="94537">MSDLAKHGCGCLKGSKNPPGTKNVGRPCKNGSSEASSVVFSRSSSLGVSQTLGVTGALNLPMSGGPSASQSPDPMVLGNEDRTSPPECATSPMGRPNANIYGSDLTAADILEDEEALDEEVLDKFAHRCNEEDEEDDGLNGIQEPVISILVVTRTVAKSFSAGIGPEQFTTMIEAAHYQQYDLLQCQFLEMVLHQSEKGALSTLWAKATPFRAFHDHSSYAGFVLSARYFARFSDMLVEESAPSRHQLIASLPADVIKQDHSFKVIKRLGKIEGVPAFHALFTTWPTDIMKGISGHVSLIQVAYRNVVYLIQSSAYHKVGVNITANLERLCKDLAPSSRSPPFAGQLEIGQLAYEHHAASQATSLYTTLTTMKLPERVTSSTPDGRTIAWGAIAFDQLATFDAFVKPPFSILCQANHLITSPVSAITGNKPPIDIDSDHSKLGNVDHASFDPLSLDSPPFVLQHEPDFNAFPQADGEQSILSSISDSTAQAAISQMVTDVLQYEPQSQSLTRSRFKGDIWHLFHQFGIPLSHGLCCPFARALSVAIFLTDLDDKWAVEEVLKRKGITYKSKLKSHPCSVHQNLIWYFESFNVSPWRAINMILVYCVQHNIQVGTFNCTASRYVGHFNIPLKNQVASLRECATNVLHQSDSTSDYGSWGTQFAVLPIHTNKERSLFQSLTCSSPLFVGAQQPDFTALVLLFNSHANGINIFYKLPEHIKAHYKTWLDYINEKVPVTLSTDLMKHVCDLLSVQIGAPDNIPTTCPQALTDTISMSTQVLNMPVGDVMEGWQLDLQVQAGPFTDPSHSRTSISKRTADNIEDEWNSKKSKRTCTYCHSMECKGQGGQKFCPQKELDDGTNIAGR</sequence>
<protein>
    <submittedName>
        <fullName evidence="2">Uncharacterized protein</fullName>
    </submittedName>
</protein>
<proteinExistence type="predicted"/>
<accession>A0A0C3CWS9</accession>
<reference evidence="3" key="2">
    <citation type="submission" date="2015-01" db="EMBL/GenBank/DDBJ databases">
        <title>Evolutionary Origins and Diversification of the Mycorrhizal Mutualists.</title>
        <authorList>
            <consortium name="DOE Joint Genome Institute"/>
            <consortium name="Mycorrhizal Genomics Consortium"/>
            <person name="Kohler A."/>
            <person name="Kuo A."/>
            <person name="Nagy L.G."/>
            <person name="Floudas D."/>
            <person name="Copeland A."/>
            <person name="Barry K.W."/>
            <person name="Cichocki N."/>
            <person name="Veneault-Fourrey C."/>
            <person name="LaButti K."/>
            <person name="Lindquist E.A."/>
            <person name="Lipzen A."/>
            <person name="Lundell T."/>
            <person name="Morin E."/>
            <person name="Murat C."/>
            <person name="Riley R."/>
            <person name="Ohm R."/>
            <person name="Sun H."/>
            <person name="Tunlid A."/>
            <person name="Henrissat B."/>
            <person name="Grigoriev I.V."/>
            <person name="Hibbett D.S."/>
            <person name="Martin F."/>
        </authorList>
    </citation>
    <scope>NUCLEOTIDE SEQUENCE [LARGE SCALE GENOMIC DNA]</scope>
    <source>
        <strain evidence="3">Foug A</strain>
    </source>
</reference>
<name>A0A0C3CWS9_9AGAM</name>
<dbReference type="OrthoDB" id="1920326at2759"/>
<gene>
    <name evidence="2" type="ORF">SCLCIDRAFT_11703</name>
</gene>
<organism evidence="2 3">
    <name type="scientific">Scleroderma citrinum Foug A</name>
    <dbReference type="NCBI Taxonomy" id="1036808"/>
    <lineage>
        <taxon>Eukaryota</taxon>
        <taxon>Fungi</taxon>
        <taxon>Dikarya</taxon>
        <taxon>Basidiomycota</taxon>
        <taxon>Agaricomycotina</taxon>
        <taxon>Agaricomycetes</taxon>
        <taxon>Agaricomycetidae</taxon>
        <taxon>Boletales</taxon>
        <taxon>Sclerodermatineae</taxon>
        <taxon>Sclerodermataceae</taxon>
        <taxon>Scleroderma</taxon>
    </lineage>
</organism>